<keyword evidence="2" id="KW-1185">Reference proteome</keyword>
<reference evidence="1 2" key="1">
    <citation type="submission" date="2011-02" db="EMBL/GenBank/DDBJ databases">
        <title>The Genome Sequence of Sphaeroforma arctica JP610.</title>
        <authorList>
            <consortium name="The Broad Institute Genome Sequencing Platform"/>
            <person name="Russ C."/>
            <person name="Cuomo C."/>
            <person name="Young S.K."/>
            <person name="Zeng Q."/>
            <person name="Gargeya S."/>
            <person name="Alvarado L."/>
            <person name="Berlin A."/>
            <person name="Chapman S.B."/>
            <person name="Chen Z."/>
            <person name="Freedman E."/>
            <person name="Gellesch M."/>
            <person name="Goldberg J."/>
            <person name="Griggs A."/>
            <person name="Gujja S."/>
            <person name="Heilman E."/>
            <person name="Heiman D."/>
            <person name="Howarth C."/>
            <person name="Mehta T."/>
            <person name="Neiman D."/>
            <person name="Pearson M."/>
            <person name="Roberts A."/>
            <person name="Saif S."/>
            <person name="Shea T."/>
            <person name="Shenoy N."/>
            <person name="Sisk P."/>
            <person name="Stolte C."/>
            <person name="Sykes S."/>
            <person name="White J."/>
            <person name="Yandava C."/>
            <person name="Burger G."/>
            <person name="Gray M.W."/>
            <person name="Holland P.W.H."/>
            <person name="King N."/>
            <person name="Lang F.B.F."/>
            <person name="Roger A.J."/>
            <person name="Ruiz-Trillo I."/>
            <person name="Haas B."/>
            <person name="Nusbaum C."/>
            <person name="Birren B."/>
        </authorList>
    </citation>
    <scope>NUCLEOTIDE SEQUENCE [LARGE SCALE GENOMIC DNA]</scope>
    <source>
        <strain evidence="1 2">JP610</strain>
    </source>
</reference>
<dbReference type="Proteomes" id="UP000054560">
    <property type="component" value="Unassembled WGS sequence"/>
</dbReference>
<accession>A0A0L0G1A5</accession>
<protein>
    <submittedName>
        <fullName evidence="1">Uncharacterized protein</fullName>
    </submittedName>
</protein>
<dbReference type="RefSeq" id="XP_014156473.1">
    <property type="nucleotide sequence ID" value="XM_014300998.1"/>
</dbReference>
<dbReference type="GeneID" id="25905649"/>
<evidence type="ECO:0000313" key="1">
    <source>
        <dbReference type="EMBL" id="KNC82571.1"/>
    </source>
</evidence>
<evidence type="ECO:0000313" key="2">
    <source>
        <dbReference type="Proteomes" id="UP000054560"/>
    </source>
</evidence>
<proteinExistence type="predicted"/>
<sequence>MQHVSQRTQFQSIPIKIYPLLPDEPSIHNVERVLVEHFGAASQLFGPGYTVDLYAMASEMSAQSEKATWQRAMIMTELTEFAVGSIIYTTETELNPQGRGKNAIRNAPMKFSMLETATSGLTPQQVYEANQKM</sequence>
<dbReference type="AlphaFoldDB" id="A0A0L0G1A5"/>
<name>A0A0L0G1A5_9EUKA</name>
<organism evidence="1 2">
    <name type="scientific">Sphaeroforma arctica JP610</name>
    <dbReference type="NCBI Taxonomy" id="667725"/>
    <lineage>
        <taxon>Eukaryota</taxon>
        <taxon>Ichthyosporea</taxon>
        <taxon>Ichthyophonida</taxon>
        <taxon>Sphaeroforma</taxon>
    </lineage>
</organism>
<dbReference type="EMBL" id="KQ241914">
    <property type="protein sequence ID" value="KNC82571.1"/>
    <property type="molecule type" value="Genomic_DNA"/>
</dbReference>
<gene>
    <name evidence="1" type="ORF">SARC_05145</name>
</gene>